<dbReference type="InParanoid" id="A0A423W9J6"/>
<dbReference type="EMBL" id="LKEB01000057">
    <property type="protein sequence ID" value="ROW00021.1"/>
    <property type="molecule type" value="Genomic_DNA"/>
</dbReference>
<protein>
    <recommendedName>
        <fullName evidence="6">SMP-30/Gluconolactonase/LRE-like region domain-containing protein</fullName>
    </recommendedName>
</protein>
<dbReference type="AlphaFoldDB" id="A0A423W9J6"/>
<organism evidence="4 5">
    <name type="scientific">Cytospora leucostoma</name>
    <dbReference type="NCBI Taxonomy" id="1230097"/>
    <lineage>
        <taxon>Eukaryota</taxon>
        <taxon>Fungi</taxon>
        <taxon>Dikarya</taxon>
        <taxon>Ascomycota</taxon>
        <taxon>Pezizomycotina</taxon>
        <taxon>Sordariomycetes</taxon>
        <taxon>Sordariomycetidae</taxon>
        <taxon>Diaporthales</taxon>
        <taxon>Cytosporaceae</taxon>
        <taxon>Cytospora</taxon>
    </lineage>
</organism>
<dbReference type="InterPro" id="IPR011042">
    <property type="entry name" value="6-blade_b-propeller_TolB-like"/>
</dbReference>
<dbReference type="SUPFAM" id="SSF63829">
    <property type="entry name" value="Calcium-dependent phosphotriesterase"/>
    <property type="match status" value="1"/>
</dbReference>
<dbReference type="InterPro" id="IPR017996">
    <property type="entry name" value="MRJP/yellow-related"/>
</dbReference>
<dbReference type="Proteomes" id="UP000285146">
    <property type="component" value="Unassembled WGS sequence"/>
</dbReference>
<comment type="similarity">
    <text evidence="2">Belongs to the major royal jelly protein family.</text>
</comment>
<name>A0A423W9J6_9PEZI</name>
<dbReference type="OrthoDB" id="7776143at2759"/>
<dbReference type="Gene3D" id="2.120.10.30">
    <property type="entry name" value="TolB, C-terminal domain"/>
    <property type="match status" value="1"/>
</dbReference>
<evidence type="ECO:0000256" key="2">
    <source>
        <dbReference type="ARBA" id="ARBA00009127"/>
    </source>
</evidence>
<evidence type="ECO:0000313" key="4">
    <source>
        <dbReference type="EMBL" id="ROW00021.1"/>
    </source>
</evidence>
<gene>
    <name evidence="4" type="ORF">VPNG_08318</name>
</gene>
<reference evidence="4 5" key="1">
    <citation type="submission" date="2015-09" db="EMBL/GenBank/DDBJ databases">
        <title>Host preference determinants of Valsa canker pathogens revealed by comparative genomics.</title>
        <authorList>
            <person name="Yin Z."/>
            <person name="Huang L."/>
        </authorList>
    </citation>
    <scope>NUCLEOTIDE SEQUENCE [LARGE SCALE GENOMIC DNA]</scope>
    <source>
        <strain evidence="4 5">SXYLt</strain>
    </source>
</reference>
<dbReference type="PANTHER" id="PTHR10009">
    <property type="entry name" value="PROTEIN YELLOW-RELATED"/>
    <property type="match status" value="1"/>
</dbReference>
<evidence type="ECO:0008006" key="6">
    <source>
        <dbReference type="Google" id="ProtNLM"/>
    </source>
</evidence>
<accession>A0A423W9J6</accession>
<evidence type="ECO:0000256" key="3">
    <source>
        <dbReference type="ARBA" id="ARBA00022525"/>
    </source>
</evidence>
<dbReference type="PANTHER" id="PTHR10009:SF18">
    <property type="entry name" value="PROTEIN YELLOW-LIKE PROTEIN"/>
    <property type="match status" value="1"/>
</dbReference>
<keyword evidence="5" id="KW-1185">Reference proteome</keyword>
<dbReference type="Pfam" id="PF03022">
    <property type="entry name" value="MRJP"/>
    <property type="match status" value="1"/>
</dbReference>
<comment type="subcellular location">
    <subcellularLocation>
        <location evidence="1">Secreted</location>
    </subcellularLocation>
</comment>
<keyword evidence="3" id="KW-0964">Secreted</keyword>
<evidence type="ECO:0000256" key="1">
    <source>
        <dbReference type="ARBA" id="ARBA00004613"/>
    </source>
</evidence>
<dbReference type="GO" id="GO:0005576">
    <property type="term" value="C:extracellular region"/>
    <property type="evidence" value="ECO:0007669"/>
    <property type="project" value="UniProtKB-SubCell"/>
</dbReference>
<dbReference type="STRING" id="1230097.A0A423W9J6"/>
<proteinExistence type="inferred from homology"/>
<comment type="caution">
    <text evidence="4">The sequence shown here is derived from an EMBL/GenBank/DDBJ whole genome shotgun (WGS) entry which is preliminary data.</text>
</comment>
<evidence type="ECO:0000313" key="5">
    <source>
        <dbReference type="Proteomes" id="UP000285146"/>
    </source>
</evidence>
<sequence>MEKHLELTVKTAGANYQNYLIGVQSVVIDPIDRLWILDTGRVYTQDGKTLVQSTFGGPKLISINLSNNSIIQTILFPPTVAYPDSYLNDVRFDLYAPITDSGKGVAYITDSSSEGRNGLIVVDLGTGESWRHVSATQAVRPDAGFVGFVNGQSVYYHDATTGGTTYFPIGSDGIALSVNGENLFFCPLSSRRLYSIPTALLRNRNSSSELRSQQGVVYHGEKGFSDGFETDSNGLIYMGNFEQNAVVAFNPYNGTVNTFVRDPRINWVDTLSVSTDGYLYFTSNQLHLSAGSYPGTDRRVQPYALFKAKLPNGGKKLILT</sequence>